<dbReference type="PANTHER" id="PTHR22801">
    <property type="entry name" value="LITHOSTATHINE"/>
    <property type="match status" value="1"/>
</dbReference>
<name>A0A0F3GXU0_9BACT</name>
<dbReference type="Gene3D" id="3.10.100.10">
    <property type="entry name" value="Mannose-Binding Protein A, subunit A"/>
    <property type="match status" value="1"/>
</dbReference>
<evidence type="ECO:0000313" key="3">
    <source>
        <dbReference type="Proteomes" id="UP000033423"/>
    </source>
</evidence>
<evidence type="ECO:0000313" key="2">
    <source>
        <dbReference type="EMBL" id="KJU85518.1"/>
    </source>
</evidence>
<reference evidence="2 3" key="1">
    <citation type="submission" date="2015-02" db="EMBL/GenBank/DDBJ databases">
        <title>Single-cell genomics of uncultivated deep-branching MTB reveals a conserved set of magnetosome genes.</title>
        <authorList>
            <person name="Kolinko S."/>
            <person name="Richter M."/>
            <person name="Glockner F.O."/>
            <person name="Brachmann A."/>
            <person name="Schuler D."/>
        </authorList>
    </citation>
    <scope>NUCLEOTIDE SEQUENCE [LARGE SCALE GENOMIC DNA]</scope>
    <source>
        <strain evidence="2">TM-1</strain>
    </source>
</reference>
<dbReference type="PROSITE" id="PS50041">
    <property type="entry name" value="C_TYPE_LECTIN_2"/>
    <property type="match status" value="1"/>
</dbReference>
<keyword evidence="3" id="KW-1185">Reference proteome</keyword>
<dbReference type="PANTHER" id="PTHR22801:SF63">
    <property type="entry name" value="C-TYPE LECTIN DOMAIN-CONTAINING PROTEIN"/>
    <property type="match status" value="1"/>
</dbReference>
<evidence type="ECO:0000259" key="1">
    <source>
        <dbReference type="PROSITE" id="PS50041"/>
    </source>
</evidence>
<gene>
    <name evidence="2" type="ORF">MBAV_002289</name>
</gene>
<keyword evidence="2" id="KW-0430">Lectin</keyword>
<dbReference type="Proteomes" id="UP000033423">
    <property type="component" value="Unassembled WGS sequence"/>
</dbReference>
<protein>
    <submittedName>
        <fullName evidence="2">Secreted protein containing C-type lectin domain protein</fullName>
    </submittedName>
</protein>
<dbReference type="InterPro" id="IPR016187">
    <property type="entry name" value="CTDL_fold"/>
</dbReference>
<feature type="domain" description="C-type lectin" evidence="1">
    <location>
        <begin position="40"/>
        <end position="156"/>
    </location>
</feature>
<dbReference type="Pfam" id="PF18998">
    <property type="entry name" value="Flg_new_2"/>
    <property type="match status" value="1"/>
</dbReference>
<dbReference type="InterPro" id="IPR050801">
    <property type="entry name" value="Ca-Dep_Lectins_ImmuneDev"/>
</dbReference>
<dbReference type="SUPFAM" id="SSF56436">
    <property type="entry name" value="C-type lectin-like"/>
    <property type="match status" value="1"/>
</dbReference>
<dbReference type="InterPro" id="IPR044060">
    <property type="entry name" value="Bacterial_rp_domain"/>
</dbReference>
<dbReference type="GO" id="GO:0030246">
    <property type="term" value="F:carbohydrate binding"/>
    <property type="evidence" value="ECO:0007669"/>
    <property type="project" value="UniProtKB-KW"/>
</dbReference>
<dbReference type="AlphaFoldDB" id="A0A0F3GXU0"/>
<sequence length="255" mass="28660">MLRKNYGVRNVLPLLLICGMVLTMLWGVAMADSAKITNPENNHTYQRFDVLRTWDGAKAYCEELGGHLATVISGNEDIFLIDNFCSSVRCWLGATDKESENTWVWITGEDFIDEWEPWAPGEPNNNNDKSEEDCLEYKNAQWNDTECGAVHYPLCEWDTPLQYTLTVTTAGSGIVKSEPSGIDCGEECSTDFDANTSVALTATADSGSTFTGWSGGNQYRHKPTHRYNDHSREDIYSNTGCFCTSMYKLYNFPNE</sequence>
<dbReference type="SMART" id="SM00034">
    <property type="entry name" value="CLECT"/>
    <property type="match status" value="1"/>
</dbReference>
<comment type="caution">
    <text evidence="2">The sequence shown here is derived from an EMBL/GenBank/DDBJ whole genome shotgun (WGS) entry which is preliminary data.</text>
</comment>
<dbReference type="CDD" id="cd00037">
    <property type="entry name" value="CLECT"/>
    <property type="match status" value="1"/>
</dbReference>
<dbReference type="InterPro" id="IPR016186">
    <property type="entry name" value="C-type_lectin-like/link_sf"/>
</dbReference>
<accession>A0A0F3GXU0</accession>
<dbReference type="Pfam" id="PF00059">
    <property type="entry name" value="Lectin_C"/>
    <property type="match status" value="1"/>
</dbReference>
<dbReference type="InterPro" id="IPR001304">
    <property type="entry name" value="C-type_lectin-like"/>
</dbReference>
<organism evidence="2 3">
    <name type="scientific">Candidatus Magnetobacterium bavaricum</name>
    <dbReference type="NCBI Taxonomy" id="29290"/>
    <lineage>
        <taxon>Bacteria</taxon>
        <taxon>Pseudomonadati</taxon>
        <taxon>Nitrospirota</taxon>
        <taxon>Thermodesulfovibrionia</taxon>
        <taxon>Thermodesulfovibrionales</taxon>
        <taxon>Candidatus Magnetobacteriaceae</taxon>
        <taxon>Candidatus Magnetobacterium</taxon>
    </lineage>
</organism>
<proteinExistence type="predicted"/>
<dbReference type="EMBL" id="LACI01000985">
    <property type="protein sequence ID" value="KJU85518.1"/>
    <property type="molecule type" value="Genomic_DNA"/>
</dbReference>